<protein>
    <submittedName>
        <fullName evidence="1">Uncharacterized protein</fullName>
    </submittedName>
</protein>
<dbReference type="AlphaFoldDB" id="A0A5B7GJQ2"/>
<dbReference type="Proteomes" id="UP000324222">
    <property type="component" value="Unassembled WGS sequence"/>
</dbReference>
<keyword evidence="2" id="KW-1185">Reference proteome</keyword>
<organism evidence="1 2">
    <name type="scientific">Portunus trituberculatus</name>
    <name type="common">Swimming crab</name>
    <name type="synonym">Neptunus trituberculatus</name>
    <dbReference type="NCBI Taxonomy" id="210409"/>
    <lineage>
        <taxon>Eukaryota</taxon>
        <taxon>Metazoa</taxon>
        <taxon>Ecdysozoa</taxon>
        <taxon>Arthropoda</taxon>
        <taxon>Crustacea</taxon>
        <taxon>Multicrustacea</taxon>
        <taxon>Malacostraca</taxon>
        <taxon>Eumalacostraca</taxon>
        <taxon>Eucarida</taxon>
        <taxon>Decapoda</taxon>
        <taxon>Pleocyemata</taxon>
        <taxon>Brachyura</taxon>
        <taxon>Eubrachyura</taxon>
        <taxon>Portunoidea</taxon>
        <taxon>Portunidae</taxon>
        <taxon>Portuninae</taxon>
        <taxon>Portunus</taxon>
    </lineage>
</organism>
<proteinExistence type="predicted"/>
<reference evidence="1 2" key="1">
    <citation type="submission" date="2019-05" db="EMBL/GenBank/DDBJ databases">
        <title>Another draft genome of Portunus trituberculatus and its Hox gene families provides insights of decapod evolution.</title>
        <authorList>
            <person name="Jeong J.-H."/>
            <person name="Song I."/>
            <person name="Kim S."/>
            <person name="Choi T."/>
            <person name="Kim D."/>
            <person name="Ryu S."/>
            <person name="Kim W."/>
        </authorList>
    </citation>
    <scope>NUCLEOTIDE SEQUENCE [LARGE SCALE GENOMIC DNA]</scope>
    <source>
        <tissue evidence="1">Muscle</tissue>
    </source>
</reference>
<name>A0A5B7GJQ2_PORTR</name>
<accession>A0A5B7GJQ2</accession>
<sequence>MTQIRQEEHKKNHTAFPYTMKNILVQFWCSMTETVSSPVPGLRKQLIAEKQKGNIPTQMKPLSDVDITKECLVMTGGEKRDCFTATVKQPDTVP</sequence>
<dbReference type="EMBL" id="VSRR010014221">
    <property type="protein sequence ID" value="MPC56754.1"/>
    <property type="molecule type" value="Genomic_DNA"/>
</dbReference>
<gene>
    <name evidence="1" type="ORF">E2C01_050720</name>
</gene>
<evidence type="ECO:0000313" key="1">
    <source>
        <dbReference type="EMBL" id="MPC56754.1"/>
    </source>
</evidence>
<evidence type="ECO:0000313" key="2">
    <source>
        <dbReference type="Proteomes" id="UP000324222"/>
    </source>
</evidence>
<comment type="caution">
    <text evidence="1">The sequence shown here is derived from an EMBL/GenBank/DDBJ whole genome shotgun (WGS) entry which is preliminary data.</text>
</comment>